<dbReference type="EMBL" id="KZ613515">
    <property type="protein sequence ID" value="PMD15168.1"/>
    <property type="molecule type" value="Genomic_DNA"/>
</dbReference>
<accession>A0A2J6PMA3</accession>
<name>A0A2J6PMA3_9HELO</name>
<proteinExistence type="predicted"/>
<reference evidence="1 2" key="1">
    <citation type="submission" date="2016-05" db="EMBL/GenBank/DDBJ databases">
        <title>A degradative enzymes factory behind the ericoid mycorrhizal symbiosis.</title>
        <authorList>
            <consortium name="DOE Joint Genome Institute"/>
            <person name="Martino E."/>
            <person name="Morin E."/>
            <person name="Grelet G."/>
            <person name="Kuo A."/>
            <person name="Kohler A."/>
            <person name="Daghino S."/>
            <person name="Barry K."/>
            <person name="Choi C."/>
            <person name="Cichocki N."/>
            <person name="Clum A."/>
            <person name="Copeland A."/>
            <person name="Hainaut M."/>
            <person name="Haridas S."/>
            <person name="Labutti K."/>
            <person name="Lindquist E."/>
            <person name="Lipzen A."/>
            <person name="Khouja H.-R."/>
            <person name="Murat C."/>
            <person name="Ohm R."/>
            <person name="Olson A."/>
            <person name="Spatafora J."/>
            <person name="Veneault-Fourrey C."/>
            <person name="Henrissat B."/>
            <person name="Grigoriev I."/>
            <person name="Martin F."/>
            <person name="Perotto S."/>
        </authorList>
    </citation>
    <scope>NUCLEOTIDE SEQUENCE [LARGE SCALE GENOMIC DNA]</scope>
    <source>
        <strain evidence="1 2">UAMH 7357</strain>
    </source>
</reference>
<dbReference type="Pfam" id="PF00805">
    <property type="entry name" value="Pentapeptide"/>
    <property type="match status" value="1"/>
</dbReference>
<dbReference type="InterPro" id="IPR001646">
    <property type="entry name" value="5peptide_repeat"/>
</dbReference>
<keyword evidence="2" id="KW-1185">Reference proteome</keyword>
<dbReference type="AlphaFoldDB" id="A0A2J6PMA3"/>
<protein>
    <submittedName>
        <fullName evidence="1">Uncharacterized protein</fullName>
    </submittedName>
</protein>
<dbReference type="Gene3D" id="2.160.20.80">
    <property type="entry name" value="E3 ubiquitin-protein ligase SopA"/>
    <property type="match status" value="1"/>
</dbReference>
<sequence length="332" mass="37884">MPTSSLFFGDLVPILPRLLHHFRNPFATRSTSSAPPDQPNIETRQDVIATRQLANFVDSTISGTTLRNTSFMSCTLNRVEIHGSIISDSNLSNCRLSNCIIDCSSIIDCKLHETKILDCSMRNCTMTLSPLALRKFPPEVRAMIFEDCLVMNDDEECLKMNESKYPALLSALKCDKGMFQEAMGILPKVNWHCLCLQNLPYFETTPSKEIESIRKLNISTRFKKRLEAGIFPPPFEHCNLVRQVFLVPYDALEQIIWTKACIAKFQTMVYLKIKIKYRVTQAHHRSHAQIDAIFTLEKDIGAPAKLDSVSTGEWEAWFWEAPRGQTLTWKDC</sequence>
<evidence type="ECO:0000313" key="2">
    <source>
        <dbReference type="Proteomes" id="UP000235672"/>
    </source>
</evidence>
<dbReference type="SUPFAM" id="SSF141571">
    <property type="entry name" value="Pentapeptide repeat-like"/>
    <property type="match status" value="1"/>
</dbReference>
<dbReference type="OrthoDB" id="3531154at2759"/>
<evidence type="ECO:0000313" key="1">
    <source>
        <dbReference type="EMBL" id="PMD15168.1"/>
    </source>
</evidence>
<dbReference type="Proteomes" id="UP000235672">
    <property type="component" value="Unassembled WGS sequence"/>
</dbReference>
<gene>
    <name evidence="1" type="ORF">NA56DRAFT_650318</name>
</gene>
<organism evidence="1 2">
    <name type="scientific">Hyaloscypha hepaticicola</name>
    <dbReference type="NCBI Taxonomy" id="2082293"/>
    <lineage>
        <taxon>Eukaryota</taxon>
        <taxon>Fungi</taxon>
        <taxon>Dikarya</taxon>
        <taxon>Ascomycota</taxon>
        <taxon>Pezizomycotina</taxon>
        <taxon>Leotiomycetes</taxon>
        <taxon>Helotiales</taxon>
        <taxon>Hyaloscyphaceae</taxon>
        <taxon>Hyaloscypha</taxon>
    </lineage>
</organism>